<dbReference type="Pfam" id="PF08534">
    <property type="entry name" value="Redoxin"/>
    <property type="match status" value="1"/>
</dbReference>
<evidence type="ECO:0000313" key="7">
    <source>
        <dbReference type="Proteomes" id="UP000552864"/>
    </source>
</evidence>
<name>A0A847SS73_9BACT</name>
<evidence type="ECO:0000256" key="3">
    <source>
        <dbReference type="ARBA" id="ARBA00023157"/>
    </source>
</evidence>
<dbReference type="GO" id="GO:0017004">
    <property type="term" value="P:cytochrome complex assembly"/>
    <property type="evidence" value="ECO:0007669"/>
    <property type="project" value="UniProtKB-KW"/>
</dbReference>
<protein>
    <submittedName>
        <fullName evidence="6">TlpA family protein disulfide reductase</fullName>
    </submittedName>
</protein>
<evidence type="ECO:0000313" key="6">
    <source>
        <dbReference type="EMBL" id="NLR82465.1"/>
    </source>
</evidence>
<accession>A0A847SS73</accession>
<comment type="caution">
    <text evidence="6">The sequence shown here is derived from an EMBL/GenBank/DDBJ whole genome shotgun (WGS) entry which is preliminary data.</text>
</comment>
<dbReference type="PROSITE" id="PS51352">
    <property type="entry name" value="THIOREDOXIN_2"/>
    <property type="match status" value="1"/>
</dbReference>
<dbReference type="GO" id="GO:0016491">
    <property type="term" value="F:oxidoreductase activity"/>
    <property type="evidence" value="ECO:0007669"/>
    <property type="project" value="InterPro"/>
</dbReference>
<dbReference type="InterPro" id="IPR013740">
    <property type="entry name" value="Redoxin"/>
</dbReference>
<keyword evidence="7" id="KW-1185">Reference proteome</keyword>
<dbReference type="SUPFAM" id="SSF52833">
    <property type="entry name" value="Thioredoxin-like"/>
    <property type="match status" value="1"/>
</dbReference>
<dbReference type="InterPro" id="IPR050553">
    <property type="entry name" value="Thioredoxin_ResA/DsbE_sf"/>
</dbReference>
<dbReference type="CDD" id="cd02966">
    <property type="entry name" value="TlpA_like_family"/>
    <property type="match status" value="1"/>
</dbReference>
<dbReference type="PANTHER" id="PTHR42852">
    <property type="entry name" value="THIOL:DISULFIDE INTERCHANGE PROTEIN DSBE"/>
    <property type="match status" value="1"/>
</dbReference>
<keyword evidence="4" id="KW-0676">Redox-active center</keyword>
<dbReference type="GO" id="GO:0030313">
    <property type="term" value="C:cell envelope"/>
    <property type="evidence" value="ECO:0007669"/>
    <property type="project" value="UniProtKB-SubCell"/>
</dbReference>
<comment type="subcellular location">
    <subcellularLocation>
        <location evidence="1">Cell envelope</location>
    </subcellularLocation>
</comment>
<reference evidence="6 7" key="1">
    <citation type="submission" date="2020-04" db="EMBL/GenBank/DDBJ databases">
        <authorList>
            <person name="Yin C."/>
        </authorList>
    </citation>
    <scope>NUCLEOTIDE SEQUENCE [LARGE SCALE GENOMIC DNA]</scope>
    <source>
        <strain evidence="6 7">Ak56</strain>
    </source>
</reference>
<dbReference type="Proteomes" id="UP000552864">
    <property type="component" value="Unassembled WGS sequence"/>
</dbReference>
<dbReference type="InterPro" id="IPR013766">
    <property type="entry name" value="Thioredoxin_domain"/>
</dbReference>
<evidence type="ECO:0000256" key="1">
    <source>
        <dbReference type="ARBA" id="ARBA00004196"/>
    </source>
</evidence>
<sequence length="472" mass="53142">MKTWLACLLCTVAITTQAQKRTVIILDVKGHTGDTITSGIFVEGAKQKADSESDGRFKYVIDLKKALDVLVWAEPNKTRQQLFVEPGDSLVVSYDLYHQDSTIVFQGKGAANNQVYKEYQSIAVQGFKDLNFSINTTANDYTKMLRSNHDQDQALLKVKGSQVSAATKKYLTAMSYVSYTCGIYQTPMFMQGYLGKKMPESIPDGYWESDKLMNEDLNMDTGTFDYERLLVHGYPYYLFLKSQKGKNQLDVKVPTTDRYKQMYEISKTAYKNPIIRSRAMGGILKTLLDGASTASDYKGLLDEYMKQYCKDESSKKSLLELYAKKSAISIGQVPPVFTLKDQQGHDVTLADFKGKVVYMDFWASWCSPCRYEMKNGSPGLHKQFEGNKDVVFLYISIDDAADKWKQAIAEDKIEGVHLLSTGGTESKVAKTFNISGVPHYMIIDKEGKLFSNDATRPSQPETAETLRKLLAK</sequence>
<keyword evidence="2" id="KW-0201">Cytochrome c-type biogenesis</keyword>
<gene>
    <name evidence="6" type="ORF">HGH91_27865</name>
</gene>
<keyword evidence="3" id="KW-1015">Disulfide bond</keyword>
<organism evidence="6 7">
    <name type="scientific">Chitinophaga eiseniae</name>
    <dbReference type="NCBI Taxonomy" id="634771"/>
    <lineage>
        <taxon>Bacteria</taxon>
        <taxon>Pseudomonadati</taxon>
        <taxon>Bacteroidota</taxon>
        <taxon>Chitinophagia</taxon>
        <taxon>Chitinophagales</taxon>
        <taxon>Chitinophagaceae</taxon>
        <taxon>Chitinophaga</taxon>
    </lineage>
</organism>
<dbReference type="EMBL" id="JABAHZ010000010">
    <property type="protein sequence ID" value="NLR82465.1"/>
    <property type="molecule type" value="Genomic_DNA"/>
</dbReference>
<dbReference type="Gene3D" id="3.40.30.10">
    <property type="entry name" value="Glutaredoxin"/>
    <property type="match status" value="1"/>
</dbReference>
<evidence type="ECO:0000259" key="5">
    <source>
        <dbReference type="PROSITE" id="PS51352"/>
    </source>
</evidence>
<dbReference type="RefSeq" id="WP_168742536.1">
    <property type="nucleotide sequence ID" value="NZ_JABAHZ010000010.1"/>
</dbReference>
<dbReference type="InterPro" id="IPR036249">
    <property type="entry name" value="Thioredoxin-like_sf"/>
</dbReference>
<feature type="domain" description="Thioredoxin" evidence="5">
    <location>
        <begin position="328"/>
        <end position="472"/>
    </location>
</feature>
<evidence type="ECO:0000256" key="2">
    <source>
        <dbReference type="ARBA" id="ARBA00022748"/>
    </source>
</evidence>
<dbReference type="PANTHER" id="PTHR42852:SF6">
    <property type="entry name" value="THIOL:DISULFIDE INTERCHANGE PROTEIN DSBE"/>
    <property type="match status" value="1"/>
</dbReference>
<dbReference type="AlphaFoldDB" id="A0A847SS73"/>
<proteinExistence type="predicted"/>
<evidence type="ECO:0000256" key="4">
    <source>
        <dbReference type="ARBA" id="ARBA00023284"/>
    </source>
</evidence>